<reference evidence="3 6" key="3">
    <citation type="submission" date="2018-07" db="EMBL/GenBank/DDBJ databases">
        <title>Genome sequence of extremly halophilic archaeon Halopelagius longus strain BC12-B1.</title>
        <authorList>
            <person name="Zhang X."/>
        </authorList>
    </citation>
    <scope>NUCLEOTIDE SEQUENCE [LARGE SCALE GENOMIC DNA]</scope>
    <source>
        <strain evidence="3 6">BC12-B1</strain>
    </source>
</reference>
<sequence>MATYSRRTRIDAPLSEVWDFHSRVSGLTTLTPQWMNLRIEAVRGPKGDRDPEKLEQGSQIRMSARPFGVGPRREWTSRIVAREEGAGSAMFRDDMVGGPFESWVHTHRFFADGGETILEDEVEYELPCGPVGRAASPFAVVGFEPMFRERHRRTRALLE</sequence>
<evidence type="ECO:0000259" key="2">
    <source>
        <dbReference type="Pfam" id="PF03364"/>
    </source>
</evidence>
<accession>A0A1H1A9K9</accession>
<evidence type="ECO:0000313" key="5">
    <source>
        <dbReference type="Proteomes" id="UP000199289"/>
    </source>
</evidence>
<dbReference type="InterPro" id="IPR005031">
    <property type="entry name" value="COQ10_START"/>
</dbReference>
<proteinExistence type="predicted"/>
<dbReference type="SUPFAM" id="SSF55961">
    <property type="entry name" value="Bet v1-like"/>
    <property type="match status" value="1"/>
</dbReference>
<dbReference type="AlphaFoldDB" id="A0A1H1A9K9"/>
<dbReference type="Pfam" id="PF03364">
    <property type="entry name" value="Polyketide_cyc"/>
    <property type="match status" value="1"/>
</dbReference>
<dbReference type="EMBL" id="FNKQ01000002">
    <property type="protein sequence ID" value="SDQ36270.1"/>
    <property type="molecule type" value="Genomic_DNA"/>
</dbReference>
<dbReference type="CDD" id="cd07820">
    <property type="entry name" value="SRPBCC_3"/>
    <property type="match status" value="1"/>
</dbReference>
<dbReference type="RefSeq" id="WP_092534578.1">
    <property type="nucleotide sequence ID" value="NZ_FNKQ01000002.1"/>
</dbReference>
<evidence type="ECO:0000256" key="1">
    <source>
        <dbReference type="SAM" id="MobiDB-lite"/>
    </source>
</evidence>
<reference evidence="4" key="2">
    <citation type="submission" date="2016-10" db="EMBL/GenBank/DDBJ databases">
        <authorList>
            <person name="de Groot N.N."/>
        </authorList>
    </citation>
    <scope>NUCLEOTIDE SEQUENCE [LARGE SCALE GENOMIC DNA]</scope>
    <source>
        <strain evidence="4">CGMCC 1.12397</strain>
    </source>
</reference>
<organism evidence="4 5">
    <name type="scientific">Halopelagius longus</name>
    <dbReference type="NCBI Taxonomy" id="1236180"/>
    <lineage>
        <taxon>Archaea</taxon>
        <taxon>Methanobacteriati</taxon>
        <taxon>Methanobacteriota</taxon>
        <taxon>Stenosarchaea group</taxon>
        <taxon>Halobacteria</taxon>
        <taxon>Halobacteriales</taxon>
        <taxon>Haloferacaceae</taxon>
    </lineage>
</organism>
<evidence type="ECO:0000313" key="6">
    <source>
        <dbReference type="Proteomes" id="UP000255421"/>
    </source>
</evidence>
<protein>
    <submittedName>
        <fullName evidence="3">Cyclase</fullName>
    </submittedName>
    <submittedName>
        <fullName evidence="4">Ligand-binding SRPBCC domain-containing protein</fullName>
    </submittedName>
</protein>
<feature type="domain" description="Coenzyme Q-binding protein COQ10 START" evidence="2">
    <location>
        <begin position="10"/>
        <end position="134"/>
    </location>
</feature>
<name>A0A1H1A9K9_9EURY</name>
<evidence type="ECO:0000313" key="4">
    <source>
        <dbReference type="EMBL" id="SDQ36270.1"/>
    </source>
</evidence>
<dbReference type="Gene3D" id="3.30.530.20">
    <property type="match status" value="1"/>
</dbReference>
<evidence type="ECO:0000313" key="3">
    <source>
        <dbReference type="EMBL" id="RDI70290.1"/>
    </source>
</evidence>
<reference evidence="5" key="1">
    <citation type="submission" date="2016-10" db="EMBL/GenBank/DDBJ databases">
        <authorList>
            <person name="Varghese N."/>
            <person name="Submissions S."/>
        </authorList>
    </citation>
    <scope>NUCLEOTIDE SEQUENCE [LARGE SCALE GENOMIC DNA]</scope>
    <source>
        <strain evidence="5">CGMCC 1.12397</strain>
    </source>
</reference>
<feature type="region of interest" description="Disordered" evidence="1">
    <location>
        <begin position="44"/>
        <end position="70"/>
    </location>
</feature>
<dbReference type="OrthoDB" id="10357at2157"/>
<dbReference type="InterPro" id="IPR023393">
    <property type="entry name" value="START-like_dom_sf"/>
</dbReference>
<dbReference type="Proteomes" id="UP000199289">
    <property type="component" value="Unassembled WGS sequence"/>
</dbReference>
<dbReference type="EMBL" id="QQST01000001">
    <property type="protein sequence ID" value="RDI70290.1"/>
    <property type="molecule type" value="Genomic_DNA"/>
</dbReference>
<dbReference type="Proteomes" id="UP000255421">
    <property type="component" value="Unassembled WGS sequence"/>
</dbReference>
<feature type="compositionally biased region" description="Basic and acidic residues" evidence="1">
    <location>
        <begin position="44"/>
        <end position="55"/>
    </location>
</feature>
<gene>
    <name evidence="3" type="ORF">DWB78_00325</name>
    <name evidence="4" type="ORF">SAMN05216278_1228</name>
</gene>
<keyword evidence="6" id="KW-1185">Reference proteome</keyword>